<feature type="compositionally biased region" description="Polar residues" evidence="1">
    <location>
        <begin position="189"/>
        <end position="198"/>
    </location>
</feature>
<sequence>MSVSHSLSSLGDLFTVPNLVSNSPPKPRGASTNNNNGSSSSLSTTNHQQQNNSKSPSVGNNNKPSNNNNNNQLANGKSQPTNNNNQLITQQQTINNSIVPDSQQEEEISPIITFGKSPSFQTPKRTTVVQEEEALTPVQQEEGNNSDVFDDSDDDVVFLGSQPPPCFTNPSPNNGRASEQNSDSDSDEVSQITLTPVKTQRKRKLTGSAPTPSLYYSSSDDDEEVSDLEMDSVLTLRTEVSSQTPPPKKVKKSNKTQPFISDSKKIVKFVERMKKKKRHSHPSKTKLTPPSASLQHALHMQNQPIPIGAHPHSLPPPDHFRALSYPFQQFGASASTVGPSFNDFAIQHSQMIQHTIQMPPSMPQHPQHPQHLHNMIPHPTNDQILPPPIQSLQHQIQEQPIIEFPISSVPPIDLNSTSHQQSVPEASNGPSASTVPVETNHPPSDPSSSNAGIVKGEKMRGVSTNALVNLIMKFGPYCDDQRLLTAIFKSLNGMSIDEMCNEDVCELVLLNTPRSEGKRLEKEWNKKLAQKRFGPTWKNLVKDYPE</sequence>
<feature type="region of interest" description="Disordered" evidence="1">
    <location>
        <begin position="407"/>
        <end position="456"/>
    </location>
</feature>
<dbReference type="KEGG" id="ngr:NAEGRDRAFT_52107"/>
<keyword evidence="3" id="KW-1185">Reference proteome</keyword>
<gene>
    <name evidence="2" type="ORF">NAEGRDRAFT_52107</name>
</gene>
<dbReference type="VEuPathDB" id="AmoebaDB:NAEGRDRAFT_52107"/>
<accession>D2VTF1</accession>
<evidence type="ECO:0000313" key="2">
    <source>
        <dbReference type="EMBL" id="EFC39919.1"/>
    </source>
</evidence>
<feature type="region of interest" description="Disordered" evidence="1">
    <location>
        <begin position="134"/>
        <end position="226"/>
    </location>
</feature>
<dbReference type="GeneID" id="8854335"/>
<proteinExistence type="predicted"/>
<organism evidence="3">
    <name type="scientific">Naegleria gruberi</name>
    <name type="common">Amoeba</name>
    <dbReference type="NCBI Taxonomy" id="5762"/>
    <lineage>
        <taxon>Eukaryota</taxon>
        <taxon>Discoba</taxon>
        <taxon>Heterolobosea</taxon>
        <taxon>Tetramitia</taxon>
        <taxon>Eutetramitia</taxon>
        <taxon>Vahlkampfiidae</taxon>
        <taxon>Naegleria</taxon>
    </lineage>
</organism>
<name>D2VTF1_NAEGR</name>
<dbReference type="Proteomes" id="UP000006671">
    <property type="component" value="Unassembled WGS sequence"/>
</dbReference>
<dbReference type="InParanoid" id="D2VTF1"/>
<reference evidence="2 3" key="1">
    <citation type="journal article" date="2010" name="Cell">
        <title>The genome of Naegleria gruberi illuminates early eukaryotic versatility.</title>
        <authorList>
            <person name="Fritz-Laylin L.K."/>
            <person name="Prochnik S.E."/>
            <person name="Ginger M.L."/>
            <person name="Dacks J.B."/>
            <person name="Carpenter M.L."/>
            <person name="Field M.C."/>
            <person name="Kuo A."/>
            <person name="Paredez A."/>
            <person name="Chapman J."/>
            <person name="Pham J."/>
            <person name="Shu S."/>
            <person name="Neupane R."/>
            <person name="Cipriano M."/>
            <person name="Mancuso J."/>
            <person name="Tu H."/>
            <person name="Salamov A."/>
            <person name="Lindquist E."/>
            <person name="Shapiro H."/>
            <person name="Lucas S."/>
            <person name="Grigoriev I.V."/>
            <person name="Cande W.Z."/>
            <person name="Fulton C."/>
            <person name="Rokhsar D.S."/>
            <person name="Dawson S.C."/>
        </authorList>
    </citation>
    <scope>NUCLEOTIDE SEQUENCE [LARGE SCALE GENOMIC DNA]</scope>
    <source>
        <strain evidence="2 3">NEG-M</strain>
    </source>
</reference>
<feature type="compositionally biased region" description="Polar residues" evidence="1">
    <location>
        <begin position="414"/>
        <end position="437"/>
    </location>
</feature>
<feature type="region of interest" description="Disordered" evidence="1">
    <location>
        <begin position="237"/>
        <end position="256"/>
    </location>
</feature>
<feature type="compositionally biased region" description="Low complexity" evidence="1">
    <location>
        <begin position="31"/>
        <end position="71"/>
    </location>
</feature>
<evidence type="ECO:0000256" key="1">
    <source>
        <dbReference type="SAM" id="MobiDB-lite"/>
    </source>
</evidence>
<evidence type="ECO:0000313" key="3">
    <source>
        <dbReference type="Proteomes" id="UP000006671"/>
    </source>
</evidence>
<dbReference type="AlphaFoldDB" id="D2VTF1"/>
<dbReference type="RefSeq" id="XP_002672663.1">
    <property type="nucleotide sequence ID" value="XM_002672617.1"/>
</dbReference>
<feature type="region of interest" description="Disordered" evidence="1">
    <location>
        <begin position="1"/>
        <end position="84"/>
    </location>
</feature>
<protein>
    <submittedName>
        <fullName evidence="2">Predicted protein</fullName>
    </submittedName>
</protein>
<dbReference type="EMBL" id="GG738896">
    <property type="protein sequence ID" value="EFC39919.1"/>
    <property type="molecule type" value="Genomic_DNA"/>
</dbReference>
<feature type="compositionally biased region" description="Polar residues" evidence="1">
    <location>
        <begin position="168"/>
        <end position="181"/>
    </location>
</feature>